<name>A0A6J4KDN9_9BACT</name>
<accession>A0A6J4KDN9</accession>
<evidence type="ECO:0000313" key="2">
    <source>
        <dbReference type="EMBL" id="CAA9302033.1"/>
    </source>
</evidence>
<dbReference type="EMBL" id="CADCTX010000121">
    <property type="protein sequence ID" value="CAA9302033.1"/>
    <property type="molecule type" value="Genomic_DNA"/>
</dbReference>
<sequence>DLPQPDIHDQAERSSTQRGYAAEPVRTGPRRAVPAHHALWRDRVHPGAPGRVVHRHDGLRQRSVPGALARRARRAPHVGRPVQPAGEAARAGRGREHAVGCV</sequence>
<proteinExistence type="predicted"/>
<feature type="region of interest" description="Disordered" evidence="1">
    <location>
        <begin position="1"/>
        <end position="31"/>
    </location>
</feature>
<feature type="compositionally biased region" description="Basic and acidic residues" evidence="1">
    <location>
        <begin position="93"/>
        <end position="102"/>
    </location>
</feature>
<feature type="region of interest" description="Disordered" evidence="1">
    <location>
        <begin position="46"/>
        <end position="102"/>
    </location>
</feature>
<feature type="compositionally biased region" description="Basic and acidic residues" evidence="1">
    <location>
        <begin position="1"/>
        <end position="12"/>
    </location>
</feature>
<protein>
    <submittedName>
        <fullName evidence="2">Uncharacterized protein</fullName>
    </submittedName>
</protein>
<reference evidence="2" key="1">
    <citation type="submission" date="2020-02" db="EMBL/GenBank/DDBJ databases">
        <authorList>
            <person name="Meier V. D."/>
        </authorList>
    </citation>
    <scope>NUCLEOTIDE SEQUENCE</scope>
    <source>
        <strain evidence="2">AVDCRST_MAG40</strain>
    </source>
</reference>
<dbReference type="AlphaFoldDB" id="A0A6J4KDN9"/>
<feature type="non-terminal residue" evidence="2">
    <location>
        <position position="102"/>
    </location>
</feature>
<gene>
    <name evidence="2" type="ORF">AVDCRST_MAG40-427</name>
</gene>
<organism evidence="2">
    <name type="scientific">uncultured Gemmatimonadaceae bacterium</name>
    <dbReference type="NCBI Taxonomy" id="246130"/>
    <lineage>
        <taxon>Bacteria</taxon>
        <taxon>Pseudomonadati</taxon>
        <taxon>Gemmatimonadota</taxon>
        <taxon>Gemmatimonadia</taxon>
        <taxon>Gemmatimonadales</taxon>
        <taxon>Gemmatimonadaceae</taxon>
        <taxon>environmental samples</taxon>
    </lineage>
</organism>
<feature type="non-terminal residue" evidence="2">
    <location>
        <position position="1"/>
    </location>
</feature>
<evidence type="ECO:0000256" key="1">
    <source>
        <dbReference type="SAM" id="MobiDB-lite"/>
    </source>
</evidence>